<organism evidence="2 3">
    <name type="scientific">Oikopleura dioica</name>
    <name type="common">Tunicate</name>
    <dbReference type="NCBI Taxonomy" id="34765"/>
    <lineage>
        <taxon>Eukaryota</taxon>
        <taxon>Metazoa</taxon>
        <taxon>Chordata</taxon>
        <taxon>Tunicata</taxon>
        <taxon>Appendicularia</taxon>
        <taxon>Copelata</taxon>
        <taxon>Oikopleuridae</taxon>
        <taxon>Oikopleura</taxon>
    </lineage>
</organism>
<feature type="coiled-coil region" evidence="1">
    <location>
        <begin position="69"/>
        <end position="117"/>
    </location>
</feature>
<evidence type="ECO:0000313" key="3">
    <source>
        <dbReference type="Proteomes" id="UP001158576"/>
    </source>
</evidence>
<keyword evidence="1" id="KW-0175">Coiled coil</keyword>
<evidence type="ECO:0000313" key="2">
    <source>
        <dbReference type="EMBL" id="CAG5109879.1"/>
    </source>
</evidence>
<reference evidence="2 3" key="1">
    <citation type="submission" date="2021-04" db="EMBL/GenBank/DDBJ databases">
        <authorList>
            <person name="Bliznina A."/>
        </authorList>
    </citation>
    <scope>NUCLEOTIDE SEQUENCE [LARGE SCALE GENOMIC DNA]</scope>
</reference>
<keyword evidence="3" id="KW-1185">Reference proteome</keyword>
<name>A0ABN7SYN9_OIKDI</name>
<evidence type="ECO:0000256" key="1">
    <source>
        <dbReference type="SAM" id="Coils"/>
    </source>
</evidence>
<protein>
    <submittedName>
        <fullName evidence="2">Oidioi.mRNA.OKI2018_I69.chr2.g4353.t1.cds</fullName>
    </submittedName>
</protein>
<sequence>MASSVLPINDFESPNEGGSVASYQEKLAEFDRFYTSYVYLEIARTIKIVDNYEKLHQMNETKRIQKKTLKIKDESNHRLKTEISELEREEKELREKLEQSRKERLAYEKELKSLAASKKKQESGK</sequence>
<accession>A0ABN7SYN9</accession>
<proteinExistence type="predicted"/>
<dbReference type="Proteomes" id="UP001158576">
    <property type="component" value="Chromosome 2"/>
</dbReference>
<gene>
    <name evidence="2" type="ORF">OKIOD_LOCUS13118</name>
</gene>
<dbReference type="EMBL" id="OU015567">
    <property type="protein sequence ID" value="CAG5109879.1"/>
    <property type="molecule type" value="Genomic_DNA"/>
</dbReference>